<evidence type="ECO:0000313" key="6">
    <source>
        <dbReference type="EMBL" id="MCD1295314.1"/>
    </source>
</evidence>
<dbReference type="InterPro" id="IPR036286">
    <property type="entry name" value="LexA/Signal_pep-like_sf"/>
</dbReference>
<evidence type="ECO:0000256" key="5">
    <source>
        <dbReference type="SAM" id="Phobius"/>
    </source>
</evidence>
<name>A0AAP2RDL0_9EURY</name>
<keyword evidence="3 5" id="KW-1133">Transmembrane helix</keyword>
<reference evidence="6 7" key="1">
    <citation type="submission" date="2017-11" db="EMBL/GenBank/DDBJ databases">
        <title>Isolation and Characterization of Family Methanocellaceae Species from Potential Methane Hydrate Area Offshore Southwestern Taiwan.</title>
        <authorList>
            <person name="Zhang W.-L."/>
            <person name="Chen W.-C."/>
            <person name="Lai M.-C."/>
            <person name="Chen S.-C."/>
        </authorList>
    </citation>
    <scope>NUCLEOTIDE SEQUENCE [LARGE SCALE GENOMIC DNA]</scope>
    <source>
        <strain evidence="6 7">CWC-04</strain>
    </source>
</reference>
<dbReference type="GO" id="GO:0004252">
    <property type="term" value="F:serine-type endopeptidase activity"/>
    <property type="evidence" value="ECO:0007669"/>
    <property type="project" value="InterPro"/>
</dbReference>
<evidence type="ECO:0000313" key="7">
    <source>
        <dbReference type="Proteomes" id="UP001320159"/>
    </source>
</evidence>
<proteinExistence type="predicted"/>
<dbReference type="CDD" id="cd06530">
    <property type="entry name" value="S26_SPase_I"/>
    <property type="match status" value="1"/>
</dbReference>
<comment type="caution">
    <text evidence="6">The sequence shown here is derived from an EMBL/GenBank/DDBJ whole genome shotgun (WGS) entry which is preliminary data.</text>
</comment>
<sequence length="184" mass="20452">MEKKGLSGASNGDGKKSFWIELLKDIVFSLVVVALIAGFLFAYSGIWPPMVSIDGKSMLPNMKQGDLVIIRSLDKVNVVTYEEGQYNGYKMFNNYGDVIVYKPLGDKSNTPVIHRAMYWVDEGQPMWRGGPPAPHSGYITQGDNNFLYDQSSSISPGQPVKPEWILGVSEFRIPYLGLVRARLG</sequence>
<dbReference type="PANTHER" id="PTHR10806">
    <property type="entry name" value="SIGNAL PEPTIDASE COMPLEX CATALYTIC SUBUNIT SEC11"/>
    <property type="match status" value="1"/>
</dbReference>
<protein>
    <submittedName>
        <fullName evidence="6">S26 family signal peptidase</fullName>
    </submittedName>
</protein>
<dbReference type="GO" id="GO:0016020">
    <property type="term" value="C:membrane"/>
    <property type="evidence" value="ECO:0007669"/>
    <property type="project" value="UniProtKB-SubCell"/>
</dbReference>
<dbReference type="SUPFAM" id="SSF51306">
    <property type="entry name" value="LexA/Signal peptidase"/>
    <property type="match status" value="1"/>
</dbReference>
<dbReference type="InterPro" id="IPR019533">
    <property type="entry name" value="Peptidase_S26"/>
</dbReference>
<keyword evidence="4 5" id="KW-0472">Membrane</keyword>
<dbReference type="RefSeq" id="WP_230742316.1">
    <property type="nucleotide sequence ID" value="NZ_PGCK01000008.1"/>
</dbReference>
<comment type="subcellular location">
    <subcellularLocation>
        <location evidence="1">Membrane</location>
    </subcellularLocation>
</comment>
<evidence type="ECO:0000256" key="2">
    <source>
        <dbReference type="ARBA" id="ARBA00022692"/>
    </source>
</evidence>
<dbReference type="PANTHER" id="PTHR10806:SF6">
    <property type="entry name" value="SIGNAL PEPTIDASE COMPLEX CATALYTIC SUBUNIT SEC11"/>
    <property type="match status" value="1"/>
</dbReference>
<dbReference type="AlphaFoldDB" id="A0AAP2RDL0"/>
<evidence type="ECO:0000256" key="4">
    <source>
        <dbReference type="ARBA" id="ARBA00023136"/>
    </source>
</evidence>
<evidence type="ECO:0000256" key="3">
    <source>
        <dbReference type="ARBA" id="ARBA00022989"/>
    </source>
</evidence>
<organism evidence="6 7">
    <name type="scientific">Methanooceanicella nereidis</name>
    <dbReference type="NCBI Taxonomy" id="2052831"/>
    <lineage>
        <taxon>Archaea</taxon>
        <taxon>Methanobacteriati</taxon>
        <taxon>Methanobacteriota</taxon>
        <taxon>Stenosarchaea group</taxon>
        <taxon>Methanomicrobia</taxon>
        <taxon>Methanocellales</taxon>
        <taxon>Methanocellaceae</taxon>
        <taxon>Methanooceanicella</taxon>
    </lineage>
</organism>
<dbReference type="EMBL" id="PGCK01000008">
    <property type="protein sequence ID" value="MCD1295314.1"/>
    <property type="molecule type" value="Genomic_DNA"/>
</dbReference>
<evidence type="ECO:0000256" key="1">
    <source>
        <dbReference type="ARBA" id="ARBA00004370"/>
    </source>
</evidence>
<dbReference type="GO" id="GO:0006465">
    <property type="term" value="P:signal peptide processing"/>
    <property type="evidence" value="ECO:0007669"/>
    <property type="project" value="InterPro"/>
</dbReference>
<keyword evidence="7" id="KW-1185">Reference proteome</keyword>
<gene>
    <name evidence="6" type="ORF">CUJ83_09910</name>
</gene>
<dbReference type="InterPro" id="IPR001733">
    <property type="entry name" value="Peptidase_S26B"/>
</dbReference>
<feature type="transmembrane region" description="Helical" evidence="5">
    <location>
        <begin position="26"/>
        <end position="46"/>
    </location>
</feature>
<keyword evidence="2 5" id="KW-0812">Transmembrane</keyword>
<accession>A0AAP2RDL0</accession>
<dbReference type="Proteomes" id="UP001320159">
    <property type="component" value="Unassembled WGS sequence"/>
</dbReference>